<evidence type="ECO:0000313" key="2">
    <source>
        <dbReference type="Proteomes" id="UP000215914"/>
    </source>
</evidence>
<name>A0A9K3GWB2_HELAN</name>
<dbReference type="AlphaFoldDB" id="A0A9K3GWB2"/>
<proteinExistence type="predicted"/>
<dbReference type="Gramene" id="mRNA:HanXRQr2_Chr17g0825581">
    <property type="protein sequence ID" value="CDS:HanXRQr2_Chr17g0825581.1"/>
    <property type="gene ID" value="HanXRQr2_Chr17g0825581"/>
</dbReference>
<evidence type="ECO:0000313" key="1">
    <source>
        <dbReference type="EMBL" id="KAF5757346.1"/>
    </source>
</evidence>
<organism evidence="1 2">
    <name type="scientific">Helianthus annuus</name>
    <name type="common">Common sunflower</name>
    <dbReference type="NCBI Taxonomy" id="4232"/>
    <lineage>
        <taxon>Eukaryota</taxon>
        <taxon>Viridiplantae</taxon>
        <taxon>Streptophyta</taxon>
        <taxon>Embryophyta</taxon>
        <taxon>Tracheophyta</taxon>
        <taxon>Spermatophyta</taxon>
        <taxon>Magnoliopsida</taxon>
        <taxon>eudicotyledons</taxon>
        <taxon>Gunneridae</taxon>
        <taxon>Pentapetalae</taxon>
        <taxon>asterids</taxon>
        <taxon>campanulids</taxon>
        <taxon>Asterales</taxon>
        <taxon>Asteraceae</taxon>
        <taxon>Asteroideae</taxon>
        <taxon>Heliantheae alliance</taxon>
        <taxon>Heliantheae</taxon>
        <taxon>Helianthus</taxon>
    </lineage>
</organism>
<gene>
    <name evidence="1" type="ORF">HanXRQr2_Chr17g0825581</name>
</gene>
<keyword evidence="2" id="KW-1185">Reference proteome</keyword>
<protein>
    <submittedName>
        <fullName evidence="1">Uncharacterized protein</fullName>
    </submittedName>
</protein>
<accession>A0A9K3GWB2</accession>
<dbReference type="EMBL" id="MNCJ02000332">
    <property type="protein sequence ID" value="KAF5757346.1"/>
    <property type="molecule type" value="Genomic_DNA"/>
</dbReference>
<reference evidence="1" key="1">
    <citation type="journal article" date="2017" name="Nature">
        <title>The sunflower genome provides insights into oil metabolism, flowering and Asterid evolution.</title>
        <authorList>
            <person name="Badouin H."/>
            <person name="Gouzy J."/>
            <person name="Grassa C.J."/>
            <person name="Murat F."/>
            <person name="Staton S.E."/>
            <person name="Cottret L."/>
            <person name="Lelandais-Briere C."/>
            <person name="Owens G.L."/>
            <person name="Carrere S."/>
            <person name="Mayjonade B."/>
            <person name="Legrand L."/>
            <person name="Gill N."/>
            <person name="Kane N.C."/>
            <person name="Bowers J.E."/>
            <person name="Hubner S."/>
            <person name="Bellec A."/>
            <person name="Berard A."/>
            <person name="Berges H."/>
            <person name="Blanchet N."/>
            <person name="Boniface M.C."/>
            <person name="Brunel D."/>
            <person name="Catrice O."/>
            <person name="Chaidir N."/>
            <person name="Claudel C."/>
            <person name="Donnadieu C."/>
            <person name="Faraut T."/>
            <person name="Fievet G."/>
            <person name="Helmstetter N."/>
            <person name="King M."/>
            <person name="Knapp S.J."/>
            <person name="Lai Z."/>
            <person name="Le Paslier M.C."/>
            <person name="Lippi Y."/>
            <person name="Lorenzon L."/>
            <person name="Mandel J.R."/>
            <person name="Marage G."/>
            <person name="Marchand G."/>
            <person name="Marquand E."/>
            <person name="Bret-Mestries E."/>
            <person name="Morien E."/>
            <person name="Nambeesan S."/>
            <person name="Nguyen T."/>
            <person name="Pegot-Espagnet P."/>
            <person name="Pouilly N."/>
            <person name="Raftis F."/>
            <person name="Sallet E."/>
            <person name="Schiex T."/>
            <person name="Thomas J."/>
            <person name="Vandecasteele C."/>
            <person name="Vares D."/>
            <person name="Vear F."/>
            <person name="Vautrin S."/>
            <person name="Crespi M."/>
            <person name="Mangin B."/>
            <person name="Burke J.M."/>
            <person name="Salse J."/>
            <person name="Munos S."/>
            <person name="Vincourt P."/>
            <person name="Rieseberg L.H."/>
            <person name="Langlade N.B."/>
        </authorList>
    </citation>
    <scope>NUCLEOTIDE SEQUENCE</scope>
    <source>
        <tissue evidence="1">Leaves</tissue>
    </source>
</reference>
<reference evidence="1" key="2">
    <citation type="submission" date="2020-06" db="EMBL/GenBank/DDBJ databases">
        <title>Helianthus annuus Genome sequencing and assembly Release 2.</title>
        <authorList>
            <person name="Gouzy J."/>
            <person name="Langlade N."/>
            <person name="Munos S."/>
        </authorList>
    </citation>
    <scope>NUCLEOTIDE SEQUENCE</scope>
    <source>
        <tissue evidence="1">Leaves</tissue>
    </source>
</reference>
<dbReference type="Proteomes" id="UP000215914">
    <property type="component" value="Unassembled WGS sequence"/>
</dbReference>
<sequence length="52" mass="6221">MRKVTKGNVTIKSCGSWRATMILKCVREILLCSFCYHVKYFHENTFMKKIYL</sequence>
<comment type="caution">
    <text evidence="1">The sequence shown here is derived from an EMBL/GenBank/DDBJ whole genome shotgun (WGS) entry which is preliminary data.</text>
</comment>